<accession>A0A6H0Y431</accession>
<name>A0A6H0Y431_9PEZI</name>
<organism evidence="2 3">
    <name type="scientific">Peltaster fructicola</name>
    <dbReference type="NCBI Taxonomy" id="286661"/>
    <lineage>
        <taxon>Eukaryota</taxon>
        <taxon>Fungi</taxon>
        <taxon>Dikarya</taxon>
        <taxon>Ascomycota</taxon>
        <taxon>Pezizomycotina</taxon>
        <taxon>Dothideomycetes</taxon>
        <taxon>Dothideomycetes incertae sedis</taxon>
        <taxon>Peltaster</taxon>
    </lineage>
</organism>
<keyword evidence="3" id="KW-1185">Reference proteome</keyword>
<dbReference type="EMBL" id="CP051143">
    <property type="protein sequence ID" value="QIX01716.1"/>
    <property type="molecule type" value="Genomic_DNA"/>
</dbReference>
<evidence type="ECO:0008006" key="4">
    <source>
        <dbReference type="Google" id="ProtNLM"/>
    </source>
</evidence>
<feature type="signal peptide" evidence="1">
    <location>
        <begin position="1"/>
        <end position="16"/>
    </location>
</feature>
<proteinExistence type="predicted"/>
<protein>
    <recommendedName>
        <fullName evidence="4">Yeast cell wall synthesis Kre9/Knh1 C-terminal domain-containing protein</fullName>
    </recommendedName>
</protein>
<reference evidence="2 3" key="1">
    <citation type="journal article" date="2016" name="Sci. Rep.">
        <title>Peltaster fructicola genome reveals evolution from an invasive phytopathogen to an ectophytic parasite.</title>
        <authorList>
            <person name="Xu C."/>
            <person name="Chen H."/>
            <person name="Gleason M.L."/>
            <person name="Xu J.R."/>
            <person name="Liu H."/>
            <person name="Zhang R."/>
            <person name="Sun G."/>
        </authorList>
    </citation>
    <scope>NUCLEOTIDE SEQUENCE [LARGE SCALE GENOMIC DNA]</scope>
    <source>
        <strain evidence="2 3">LNHT1506</strain>
    </source>
</reference>
<evidence type="ECO:0000313" key="3">
    <source>
        <dbReference type="Proteomes" id="UP000503462"/>
    </source>
</evidence>
<dbReference type="AlphaFoldDB" id="A0A6H0Y431"/>
<evidence type="ECO:0000313" key="2">
    <source>
        <dbReference type="EMBL" id="QIX01716.1"/>
    </source>
</evidence>
<keyword evidence="1" id="KW-0732">Signal</keyword>
<sequence length="268" mass="29124">MQTFYYVLAFAMVALAAPVVTHISEVVIVLGTTQEVLSTMTASPLINNLEARKFKYFDPADIPGEEAAISANDWIAYPVTHTEPPSSTPPYRSSYLYGPLPFTIKSTKTVEQESLAHMTKVPFTVRSSKVSTKPPKDRATVTRTAPYAISMLGEFGTTSLPPLRVLLSWSGAEPDYIETEAPLVPVKASPTSARSTQSETYMRPFKPQVTTIPPVTSTAKSMAAPLVDRAEALLDNGGLGSLDDRALAPLINYLLHMNDKHPDPTEPS</sequence>
<gene>
    <name evidence="2" type="ORF">AMS68_007233</name>
</gene>
<feature type="chain" id="PRO_5026104674" description="Yeast cell wall synthesis Kre9/Knh1 C-terminal domain-containing protein" evidence="1">
    <location>
        <begin position="17"/>
        <end position="268"/>
    </location>
</feature>
<dbReference type="Proteomes" id="UP000503462">
    <property type="component" value="Chromosome 5"/>
</dbReference>
<evidence type="ECO:0000256" key="1">
    <source>
        <dbReference type="SAM" id="SignalP"/>
    </source>
</evidence>